<dbReference type="Gene3D" id="3.40.50.150">
    <property type="entry name" value="Vaccinia Virus protein VP39"/>
    <property type="match status" value="1"/>
</dbReference>
<dbReference type="Proteomes" id="UP000015503">
    <property type="component" value="Chromosome"/>
</dbReference>
<evidence type="ECO:0000313" key="1">
    <source>
        <dbReference type="EMBL" id="BAN47266.1"/>
    </source>
</evidence>
<organism evidence="1 2">
    <name type="scientific">Metapseudomonas resinovorans NBRC 106553</name>
    <dbReference type="NCBI Taxonomy" id="1245471"/>
    <lineage>
        <taxon>Bacteria</taxon>
        <taxon>Pseudomonadati</taxon>
        <taxon>Pseudomonadota</taxon>
        <taxon>Gammaproteobacteria</taxon>
        <taxon>Pseudomonadales</taxon>
        <taxon>Pseudomonadaceae</taxon>
        <taxon>Metapseudomonas</taxon>
    </lineage>
</organism>
<dbReference type="HOGENOM" id="CLU_063430_11_1_6"/>
<dbReference type="eggNOG" id="COG0338">
    <property type="taxonomic scope" value="Bacteria"/>
</dbReference>
<name>S6AT05_METRE</name>
<dbReference type="AlphaFoldDB" id="S6AT05"/>
<gene>
    <name evidence="1" type="ORF">PCA10_15340</name>
</gene>
<reference evidence="1 2" key="1">
    <citation type="journal article" date="2013" name="Genome Announc.">
        <title>Complete Genome Sequence of the Carbazole Degrader Pseudomonas resinovorans Strain CA10 (NBRC 106553).</title>
        <authorList>
            <person name="Shintani M."/>
            <person name="Hosoyama A."/>
            <person name="Ohji S."/>
            <person name="Tsuchikane K."/>
            <person name="Takarada H."/>
            <person name="Yamazoe A."/>
            <person name="Fujita N."/>
            <person name="Nojiri H."/>
        </authorList>
    </citation>
    <scope>NUCLEOTIDE SEQUENCE [LARGE SCALE GENOMIC DNA]</scope>
    <source>
        <strain evidence="1 2">NBRC 106553</strain>
    </source>
</reference>
<dbReference type="STRING" id="1245471.PCA10_15340"/>
<protein>
    <recommendedName>
        <fullName evidence="3">DNA adenine methylase</fullName>
    </recommendedName>
</protein>
<dbReference type="KEGG" id="pre:PCA10_15340"/>
<dbReference type="EMBL" id="AP013068">
    <property type="protein sequence ID" value="BAN47266.1"/>
    <property type="molecule type" value="Genomic_DNA"/>
</dbReference>
<proteinExistence type="predicted"/>
<dbReference type="InterPro" id="IPR029063">
    <property type="entry name" value="SAM-dependent_MTases_sf"/>
</dbReference>
<keyword evidence="2" id="KW-1185">Reference proteome</keyword>
<evidence type="ECO:0000313" key="2">
    <source>
        <dbReference type="Proteomes" id="UP000015503"/>
    </source>
</evidence>
<evidence type="ECO:0008006" key="3">
    <source>
        <dbReference type="Google" id="ProtNLM"/>
    </source>
</evidence>
<dbReference type="SUPFAM" id="SSF53335">
    <property type="entry name" value="S-adenosyl-L-methionine-dependent methyltransferases"/>
    <property type="match status" value="1"/>
</dbReference>
<sequence length="81" mass="9379">MDFPFENYERMADFMRRCKGRVMVSINDHPDIRQVFEGFHTQRLDIRYSTTNQRQGQAEVTGELLISNWEPAALGDLLSGA</sequence>
<accession>S6AT05</accession>